<dbReference type="PANTHER" id="PTHR38451">
    <property type="entry name" value="TRNA (ADENINE(22)-N(1))-METHYLTRANSFERASE"/>
    <property type="match status" value="1"/>
</dbReference>
<proteinExistence type="predicted"/>
<dbReference type="Gene3D" id="3.40.50.150">
    <property type="entry name" value="Vaccinia Virus protein VP39"/>
    <property type="match status" value="1"/>
</dbReference>
<dbReference type="Gene3D" id="1.10.287.1890">
    <property type="match status" value="1"/>
</dbReference>
<keyword evidence="1" id="KW-0489">Methyltransferase</keyword>
<reference evidence="1 4" key="2">
    <citation type="submission" date="2019-09" db="EMBL/GenBank/DDBJ databases">
        <title>Complete genome sequence of Sporolactobacillus terrae 70-3.</title>
        <authorList>
            <person name="Tanaka N."/>
            <person name="Shiwa Y."/>
            <person name="Fujita N."/>
            <person name="Tanasupawat S."/>
        </authorList>
    </citation>
    <scope>NUCLEOTIDE SEQUENCE [LARGE SCALE GENOMIC DNA]</scope>
    <source>
        <strain evidence="1 4">70-3</strain>
    </source>
</reference>
<organism evidence="1 4">
    <name type="scientific">Sporolactobacillus terrae</name>
    <dbReference type="NCBI Taxonomy" id="269673"/>
    <lineage>
        <taxon>Bacteria</taxon>
        <taxon>Bacillati</taxon>
        <taxon>Bacillota</taxon>
        <taxon>Bacilli</taxon>
        <taxon>Bacillales</taxon>
        <taxon>Sporolactobacillaceae</taxon>
        <taxon>Sporolactobacillus</taxon>
    </lineage>
</organism>
<dbReference type="InterPro" id="IPR006901">
    <property type="entry name" value="TrmK"/>
</dbReference>
<sequence>MEKIHLSPRLDCVLHFVPKVECLADIGSDHAHLPCRAVQIGRADSAIAGEVRPGPLYQSTLNVTKQGLRDRIDVRLGDGLDVLREQGEASAIVIAGMGGELIADILERGKNKIGKKTVLILQPNSREPRVRRWLVYNGWTISDEAIVNEGHHVYEVIQASQGSKPRLLSEPELMMGPVLSSKQDPLFIKKWKNRERRLSSILTALRNTGQSEEVLKKIEANQKELQWIRSYFENKGAQEERKRTAW</sequence>
<dbReference type="PANTHER" id="PTHR38451:SF1">
    <property type="entry name" value="TRNA (ADENINE(22)-N(1))-METHYLTRANSFERASE"/>
    <property type="match status" value="1"/>
</dbReference>
<dbReference type="AlphaFoldDB" id="A0A410D9L7"/>
<accession>A0A410D9L7</accession>
<dbReference type="RefSeq" id="WP_128166763.1">
    <property type="nucleotide sequence ID" value="NZ_AP021853.1"/>
</dbReference>
<dbReference type="GO" id="GO:0160105">
    <property type="term" value="F:tRNA (adenine(22)-N1)-methyltransferase activity"/>
    <property type="evidence" value="ECO:0007669"/>
    <property type="project" value="InterPro"/>
</dbReference>
<keyword evidence="3" id="KW-1185">Reference proteome</keyword>
<reference evidence="2 3" key="1">
    <citation type="submission" date="2018-01" db="EMBL/GenBank/DDBJ databases">
        <title>Complete genome sequencing of Sporolactobacillus terrae DLG3.</title>
        <authorList>
            <person name="Nam Y.-D."/>
            <person name="Kang J."/>
            <person name="Chung W.-H."/>
        </authorList>
    </citation>
    <scope>NUCLEOTIDE SEQUENCE [LARGE SCALE GENOMIC DNA]</scope>
    <source>
        <strain evidence="2 3">DLG3</strain>
    </source>
</reference>
<name>A0A410D9L7_9BACL</name>
<dbReference type="InterPro" id="IPR029063">
    <property type="entry name" value="SAM-dependent_MTases_sf"/>
</dbReference>
<dbReference type="STRING" id="1449983.GCA_000647835_02399"/>
<dbReference type="Proteomes" id="UP000326951">
    <property type="component" value="Chromosome"/>
</dbReference>
<gene>
    <name evidence="2" type="ORF">C0674_09410</name>
    <name evidence="1" type="ORF">St703_19210</name>
</gene>
<dbReference type="GO" id="GO:0032259">
    <property type="term" value="P:methylation"/>
    <property type="evidence" value="ECO:0007669"/>
    <property type="project" value="UniProtKB-KW"/>
</dbReference>
<evidence type="ECO:0000313" key="4">
    <source>
        <dbReference type="Proteomes" id="UP000326951"/>
    </source>
</evidence>
<protein>
    <submittedName>
        <fullName evidence="1">SAM-dependent methyltransferase</fullName>
    </submittedName>
</protein>
<keyword evidence="1" id="KW-0808">Transferase</keyword>
<evidence type="ECO:0000313" key="2">
    <source>
        <dbReference type="EMBL" id="QAA22821.1"/>
    </source>
</evidence>
<dbReference type="EMBL" id="AP021853">
    <property type="protein sequence ID" value="BBN99216.1"/>
    <property type="molecule type" value="Genomic_DNA"/>
</dbReference>
<evidence type="ECO:0000313" key="3">
    <source>
        <dbReference type="Proteomes" id="UP000285882"/>
    </source>
</evidence>
<dbReference type="Proteomes" id="UP000285882">
    <property type="component" value="Chromosome"/>
</dbReference>
<dbReference type="EMBL" id="CP025688">
    <property type="protein sequence ID" value="QAA22821.1"/>
    <property type="molecule type" value="Genomic_DNA"/>
</dbReference>
<dbReference type="SUPFAM" id="SSF53335">
    <property type="entry name" value="S-adenosyl-L-methionine-dependent methyltransferases"/>
    <property type="match status" value="1"/>
</dbReference>
<dbReference type="PIRSF" id="PIRSF018637">
    <property type="entry name" value="TrmK"/>
    <property type="match status" value="1"/>
</dbReference>
<evidence type="ECO:0000313" key="1">
    <source>
        <dbReference type="EMBL" id="BBN99216.1"/>
    </source>
</evidence>
<dbReference type="Pfam" id="PF04816">
    <property type="entry name" value="TrmK"/>
    <property type="match status" value="1"/>
</dbReference>